<dbReference type="EMBL" id="SLXA01000001">
    <property type="protein sequence ID" value="TCO86417.1"/>
    <property type="molecule type" value="Genomic_DNA"/>
</dbReference>
<feature type="domain" description="Peptidase U32 collagenase" evidence="1">
    <location>
        <begin position="383"/>
        <end position="498"/>
    </location>
</feature>
<dbReference type="PANTHER" id="PTHR30217:SF10">
    <property type="entry name" value="23S RRNA 5-HYDROXYCYTIDINE C2501 SYNTHASE"/>
    <property type="match status" value="1"/>
</dbReference>
<dbReference type="RefSeq" id="WP_132087516.1">
    <property type="nucleotide sequence ID" value="NZ_JANKAQ010000002.1"/>
</dbReference>
<dbReference type="GO" id="GO:0006508">
    <property type="term" value="P:proteolysis"/>
    <property type="evidence" value="ECO:0007669"/>
    <property type="project" value="UniProtKB-KW"/>
</dbReference>
<dbReference type="GO" id="GO:0008233">
    <property type="term" value="F:peptidase activity"/>
    <property type="evidence" value="ECO:0007669"/>
    <property type="project" value="UniProtKB-KW"/>
</dbReference>
<name>A0A4R2LL57_9FIRM</name>
<dbReference type="PROSITE" id="PS01276">
    <property type="entry name" value="PEPTIDASE_U32"/>
    <property type="match status" value="1"/>
</dbReference>
<evidence type="ECO:0000313" key="2">
    <source>
        <dbReference type="EMBL" id="TCO86417.1"/>
    </source>
</evidence>
<dbReference type="AlphaFoldDB" id="A0A4R2LL57"/>
<dbReference type="Proteomes" id="UP000295711">
    <property type="component" value="Unassembled WGS sequence"/>
</dbReference>
<accession>A0A4R2LL57</accession>
<keyword evidence="2" id="KW-0645">Protease</keyword>
<dbReference type="InterPro" id="IPR051454">
    <property type="entry name" value="RNA/ubiquinone_mod_enzymes"/>
</dbReference>
<proteinExistence type="predicted"/>
<comment type="caution">
    <text evidence="2">The sequence shown here is derived from an EMBL/GenBank/DDBJ whole genome shotgun (WGS) entry which is preliminary data.</text>
</comment>
<dbReference type="Pfam" id="PF12392">
    <property type="entry name" value="DUF3656"/>
    <property type="match status" value="1"/>
</dbReference>
<organism evidence="2 3">
    <name type="scientific">Frisingicoccus caecimuris</name>
    <dbReference type="NCBI Taxonomy" id="1796636"/>
    <lineage>
        <taxon>Bacteria</taxon>
        <taxon>Bacillati</taxon>
        <taxon>Bacillota</taxon>
        <taxon>Clostridia</taxon>
        <taxon>Lachnospirales</taxon>
        <taxon>Lachnospiraceae</taxon>
        <taxon>Frisingicoccus</taxon>
    </lineage>
</organism>
<evidence type="ECO:0000259" key="1">
    <source>
        <dbReference type="Pfam" id="PF12392"/>
    </source>
</evidence>
<dbReference type="InterPro" id="IPR020988">
    <property type="entry name" value="Pept_U32_collagenase"/>
</dbReference>
<dbReference type="Pfam" id="PF01136">
    <property type="entry name" value="Peptidase_U32"/>
    <property type="match status" value="1"/>
</dbReference>
<reference evidence="2 3" key="1">
    <citation type="submission" date="2019-03" db="EMBL/GenBank/DDBJ databases">
        <title>Genomic Encyclopedia of Type Strains, Phase IV (KMG-IV): sequencing the most valuable type-strain genomes for metagenomic binning, comparative biology and taxonomic classification.</title>
        <authorList>
            <person name="Goeker M."/>
        </authorList>
    </citation>
    <scope>NUCLEOTIDE SEQUENCE [LARGE SCALE GENOMIC DNA]</scope>
    <source>
        <strain evidence="2 3">DSM 28559</strain>
    </source>
</reference>
<keyword evidence="2" id="KW-0378">Hydrolase</keyword>
<sequence>MLSEKKIEILAPAGSVEGMKAAFNAGADAVYMGGSRFGARAYADNPDEEDLKRAIDHAHIHNKKLYLTLNTLLKDSELEGEVYRFLSPYYREGLDGVLIQDFGLLSILKQSFPKLPVHASTQMTITGTEIVKWLEQQGMDRIVLSRELSLEEIKDIRQNTRMELEVFVQGALCYCYSGQCLMSSVIGGRSGNRGRCAQPCRLPYRAEGDREGHYLLSPKDICTLSDIPELVESGADSFKIEGRMKKPEYAALTAFLYRHYTDLYLEYGRDRFRVDGKDMERLMDLYNRGGFSHGYLYRNNGAEMIFTKRPNHMGVPAGTVTKKGDIRADTELKPGDVLEIRSKNGKEERQWTLGHSVPENGFFEPETGKKKEKNRKLIPGTTVFRMRNPSLIEELHERYMRQELKEKIYGTLRVMKDFPVILTLVWGDISVSLEGEKAEAAKNQPMSAGQLEKPILQTGSTPFVFEMLEVETDGECYVPNQQLKLLRRRGLKTLEAECLKKYMRVEEREVPLQEKAVTSAQRIPALHVMLTGPEMLRRGRILTEFRGIRRVYTELHEAVQENFQTVRLLKQEGKEIYFALPGILRKKDRQKLISYIQSASGFADGWLVCHMEAFLLVKSLIPEGNFVFDSSIYSMNRRSKIFLSDLGKVELTAPVELNYSELKKLGCSDMELVVYGHQQLMISAQCVKKTREGCTKRPEMLQLTDRQNKHFYVYNECEFCYNKIYNGLPTMLIDKKKELLELAPASVRIQFIMETDEEIRALLHSYESIYGDGLPEKNILKDFTRGHFARGIE</sequence>
<keyword evidence="3" id="KW-1185">Reference proteome</keyword>
<dbReference type="PANTHER" id="PTHR30217">
    <property type="entry name" value="PEPTIDASE U32 FAMILY"/>
    <property type="match status" value="1"/>
</dbReference>
<gene>
    <name evidence="2" type="ORF">EV212_101204</name>
</gene>
<protein>
    <submittedName>
        <fullName evidence="2">Putative protease</fullName>
    </submittedName>
</protein>
<evidence type="ECO:0000313" key="3">
    <source>
        <dbReference type="Proteomes" id="UP000295711"/>
    </source>
</evidence>
<dbReference type="InterPro" id="IPR001539">
    <property type="entry name" value="Peptidase_U32"/>
</dbReference>
<dbReference type="OrthoDB" id="9807498at2"/>